<gene>
    <name evidence="1" type="ORF">AMORRO_LOCUS285</name>
</gene>
<name>A0A9N8VAX3_9GLOM</name>
<evidence type="ECO:0000313" key="2">
    <source>
        <dbReference type="Proteomes" id="UP000789342"/>
    </source>
</evidence>
<keyword evidence="2" id="KW-1185">Reference proteome</keyword>
<sequence length="366" mass="41234">MDEAVDRGLVPGDSAQENILRSVPRADDKTAPVSNNSNNNIVGYNISSLDVPYPSAYQEDVTLRPEIISCQDMGTPGRQNYNDGDEYKKFFGDKNVKDEYCKIHDWGVDSLQKCTNTTNENNNLQQQQTSNNVAGEINTGITVVPFECFPNQERIRTMQASLGKLLRIGTLAGTTWTTENPKTLCRLILPDNHSVEEGDSSFVSQVPKNGGDNESHGCCNNPNNPLMIVEKIVSESDRLRVTSFIGIKIQSEAQPDNLKNYMAQVKRYGFDHIIIIGKLYCGILFLDCYGRIFEWDPMDLLLWPLGDYFKGVVNKFNTNRVAWGMANDGSVFEVENYLLNKLDEHNTHLFPKKGKKSKNSKKNKHH</sequence>
<protein>
    <submittedName>
        <fullName evidence="1">17420_t:CDS:1</fullName>
    </submittedName>
</protein>
<dbReference type="OrthoDB" id="2398066at2759"/>
<accession>A0A9N8VAX3</accession>
<reference evidence="1" key="1">
    <citation type="submission" date="2021-06" db="EMBL/GenBank/DDBJ databases">
        <authorList>
            <person name="Kallberg Y."/>
            <person name="Tangrot J."/>
            <person name="Rosling A."/>
        </authorList>
    </citation>
    <scope>NUCLEOTIDE SEQUENCE</scope>
    <source>
        <strain evidence="1">CL551</strain>
    </source>
</reference>
<comment type="caution">
    <text evidence="1">The sequence shown here is derived from an EMBL/GenBank/DDBJ whole genome shotgun (WGS) entry which is preliminary data.</text>
</comment>
<dbReference type="Proteomes" id="UP000789342">
    <property type="component" value="Unassembled WGS sequence"/>
</dbReference>
<dbReference type="EMBL" id="CAJVPV010000071">
    <property type="protein sequence ID" value="CAG8441049.1"/>
    <property type="molecule type" value="Genomic_DNA"/>
</dbReference>
<proteinExistence type="predicted"/>
<dbReference type="AlphaFoldDB" id="A0A9N8VAX3"/>
<organism evidence="1 2">
    <name type="scientific">Acaulospora morrowiae</name>
    <dbReference type="NCBI Taxonomy" id="94023"/>
    <lineage>
        <taxon>Eukaryota</taxon>
        <taxon>Fungi</taxon>
        <taxon>Fungi incertae sedis</taxon>
        <taxon>Mucoromycota</taxon>
        <taxon>Glomeromycotina</taxon>
        <taxon>Glomeromycetes</taxon>
        <taxon>Diversisporales</taxon>
        <taxon>Acaulosporaceae</taxon>
        <taxon>Acaulospora</taxon>
    </lineage>
</organism>
<evidence type="ECO:0000313" key="1">
    <source>
        <dbReference type="EMBL" id="CAG8441049.1"/>
    </source>
</evidence>